<dbReference type="AlphaFoldDB" id="A0A927WBQ1"/>
<dbReference type="CDD" id="cd04301">
    <property type="entry name" value="NAT_SF"/>
    <property type="match status" value="1"/>
</dbReference>
<evidence type="ECO:0000313" key="2">
    <source>
        <dbReference type="EMBL" id="MBE6060280.1"/>
    </source>
</evidence>
<name>A0A927WBQ1_9CLOT</name>
<accession>A0A927WBQ1</accession>
<dbReference type="Gene3D" id="3.40.630.30">
    <property type="match status" value="1"/>
</dbReference>
<dbReference type="Pfam" id="PF00583">
    <property type="entry name" value="Acetyltransf_1"/>
    <property type="match status" value="1"/>
</dbReference>
<evidence type="ECO:0000313" key="3">
    <source>
        <dbReference type="Proteomes" id="UP000768462"/>
    </source>
</evidence>
<protein>
    <submittedName>
        <fullName evidence="2">GNAT family N-acetyltransferase</fullName>
    </submittedName>
</protein>
<dbReference type="InterPro" id="IPR016181">
    <property type="entry name" value="Acyl_CoA_acyltransferase"/>
</dbReference>
<evidence type="ECO:0000259" key="1">
    <source>
        <dbReference type="PROSITE" id="PS51186"/>
    </source>
</evidence>
<dbReference type="EMBL" id="SVCM01000098">
    <property type="protein sequence ID" value="MBE6060280.1"/>
    <property type="molecule type" value="Genomic_DNA"/>
</dbReference>
<comment type="caution">
    <text evidence="2">The sequence shown here is derived from an EMBL/GenBank/DDBJ whole genome shotgun (WGS) entry which is preliminary data.</text>
</comment>
<dbReference type="SUPFAM" id="SSF55729">
    <property type="entry name" value="Acyl-CoA N-acyltransferases (Nat)"/>
    <property type="match status" value="1"/>
</dbReference>
<organism evidence="2 3">
    <name type="scientific">Clostridium sulfidigenes</name>
    <dbReference type="NCBI Taxonomy" id="318464"/>
    <lineage>
        <taxon>Bacteria</taxon>
        <taxon>Bacillati</taxon>
        <taxon>Bacillota</taxon>
        <taxon>Clostridia</taxon>
        <taxon>Eubacteriales</taxon>
        <taxon>Clostridiaceae</taxon>
        <taxon>Clostridium</taxon>
    </lineage>
</organism>
<dbReference type="InterPro" id="IPR000182">
    <property type="entry name" value="GNAT_dom"/>
</dbReference>
<feature type="domain" description="N-acetyltransferase" evidence="1">
    <location>
        <begin position="5"/>
        <end position="135"/>
    </location>
</feature>
<proteinExistence type="predicted"/>
<reference evidence="2" key="1">
    <citation type="submission" date="2019-04" db="EMBL/GenBank/DDBJ databases">
        <title>Evolution of Biomass-Degrading Anaerobic Consortia Revealed by Metagenomics.</title>
        <authorList>
            <person name="Peng X."/>
        </authorList>
    </citation>
    <scope>NUCLEOTIDE SEQUENCE</scope>
    <source>
        <strain evidence="2">SIG254</strain>
    </source>
</reference>
<sequence>MYELANFKDVSFKLAKSNDIVTIKAKCDPAFEGYYEDLIENNQLFVLYSGDILLGIGEFRIFKSNEQYGDIGMIVAEEYHKKGIGAYIITQLKEHCYRNNLKPMACCNPKNIASRKTLEKSGFIANHRIIYVTLK</sequence>
<dbReference type="Proteomes" id="UP000768462">
    <property type="component" value="Unassembled WGS sequence"/>
</dbReference>
<dbReference type="GO" id="GO:0016747">
    <property type="term" value="F:acyltransferase activity, transferring groups other than amino-acyl groups"/>
    <property type="evidence" value="ECO:0007669"/>
    <property type="project" value="InterPro"/>
</dbReference>
<dbReference type="PROSITE" id="PS51186">
    <property type="entry name" value="GNAT"/>
    <property type="match status" value="1"/>
</dbReference>
<gene>
    <name evidence="2" type="ORF">E7215_08930</name>
</gene>